<evidence type="ECO:0000313" key="1">
    <source>
        <dbReference type="EMBL" id="SOD99772.1"/>
    </source>
</evidence>
<accession>A0A286GWB8</accession>
<gene>
    <name evidence="1" type="ORF">SAMN06269250_0156</name>
</gene>
<name>A0A286GWB8_9BACT</name>
<reference evidence="2" key="1">
    <citation type="submission" date="2017-09" db="EMBL/GenBank/DDBJ databases">
        <authorList>
            <person name="Varghese N."/>
            <person name="Submissions S."/>
        </authorList>
    </citation>
    <scope>NUCLEOTIDE SEQUENCE [LARGE SCALE GENOMIC DNA]</scope>
    <source>
        <strain evidence="2">DSM 29961</strain>
    </source>
</reference>
<dbReference type="Proteomes" id="UP000219452">
    <property type="component" value="Unassembled WGS sequence"/>
</dbReference>
<dbReference type="EMBL" id="OCNH01000010">
    <property type="protein sequence ID" value="SOD99772.1"/>
    <property type="molecule type" value="Genomic_DNA"/>
</dbReference>
<proteinExistence type="predicted"/>
<organism evidence="1 2">
    <name type="scientific">Spirosoma fluviale</name>
    <dbReference type="NCBI Taxonomy" id="1597977"/>
    <lineage>
        <taxon>Bacteria</taxon>
        <taxon>Pseudomonadati</taxon>
        <taxon>Bacteroidota</taxon>
        <taxon>Cytophagia</taxon>
        <taxon>Cytophagales</taxon>
        <taxon>Cytophagaceae</taxon>
        <taxon>Spirosoma</taxon>
    </lineage>
</organism>
<sequence>MPFETGRSKTGGRTTGTPNKAVKELRHQLQAIVQTSLDELPDTLAAMEPTDRARLLTALLPYVMPKLNSVELRSEQTEDEPKKGLPEWLGVAASKKETIYTHKN</sequence>
<dbReference type="AlphaFoldDB" id="A0A286GWB8"/>
<evidence type="ECO:0000313" key="2">
    <source>
        <dbReference type="Proteomes" id="UP000219452"/>
    </source>
</evidence>
<keyword evidence="2" id="KW-1185">Reference proteome</keyword>
<protein>
    <submittedName>
        <fullName evidence="1">Uncharacterized protein</fullName>
    </submittedName>
</protein>
<dbReference type="RefSeq" id="WP_097132163.1">
    <property type="nucleotide sequence ID" value="NZ_OCNH01000010.1"/>
</dbReference>
<dbReference type="OrthoDB" id="839511at2"/>